<comment type="caution">
    <text evidence="3">The sequence shown here is derived from an EMBL/GenBank/DDBJ whole genome shotgun (WGS) entry which is preliminary data.</text>
</comment>
<dbReference type="InterPro" id="IPR036457">
    <property type="entry name" value="PPM-type-like_dom_sf"/>
</dbReference>
<evidence type="ECO:0000259" key="2">
    <source>
        <dbReference type="PROSITE" id="PS51746"/>
    </source>
</evidence>
<name>A0AAD8K7X1_TARER</name>
<feature type="region of interest" description="Disordered" evidence="1">
    <location>
        <begin position="126"/>
        <end position="189"/>
    </location>
</feature>
<dbReference type="EMBL" id="JAUHHV010000007">
    <property type="protein sequence ID" value="KAK1417628.1"/>
    <property type="molecule type" value="Genomic_DNA"/>
</dbReference>
<sequence length="1328" mass="144367">MSNQSSTFSISRYFSLCTPFLTPLNPYTTTLRPFFPFQHNLLLIPRRSRRRSSSLHLTLAAQSSSDIVLIATTEHGDGSLVFRFGDASEVVEKERIESESEQESSVVKILDGDLIEVVDGIRNADIDSAESETDDLRDSRAESSETSSDVSEKEVLLSQSDAKVNSSVNVAESAPDEAKVSDQLDQEESPVPTINFLDKSLIIEKSADPEGTLLKDSEDKTVDPSISVELESAQVQIEVVDDLEQLETEDTTKNDTEDIVPSAFPATMQISDTELTGVANKDVEEDLKDTIDDDGTLLDELLSSNALEVQLVDAVNEDVEEESQDMNINEANIIGEMSSSDQLVVEPTSDEVSQLQYVHVKDQIMEDELQQVSTKNREEGDVADAMPVSHIGEAERMVEEKVIQPQSIPFELKPTIEIQSIDPQDIIGQNQGDGVFQAENEIKDPLVFGKLETIKVSDNEVVDATQPYTKDEVHMVESKDTKEGDTKESLPPATMLVSDVDMGESLQDINISEATVIDEMPKSDALGAEPTLEVSSTKGLDVKDVDTDGRLQDLNTTESNITDEMPTSDPLGAELALEVSTTNGMNVKDVDTDGRLQDVNTSKGTFIDEVPSSDLVGAEPALEVSSTKGMDVKDVDLDERLQDMNISEGTVVDEMSTSDPLEAEPALKVSTTKGMDVKDVDLDEMLLDMNIGDGTFIDEIPTSDLLGAEPALDISITNSTDVKDVDLGEWLEDTNISEATVIDENPKSDPLGAEPTLEVLTTKGTDVKDVELDESLQDMNISASTFIDEMPTSDHLGAEPALEVSTTKGMDVDLDKRLQDMNISEGIVVDEITTSDRVGAEPALEVSSTKGMVVKDVDLDERLQDMNNSEGTFIDVMPKSVLLGAEPALEVSITNGVDVMDLAVEDELQLVSNDNMDENETADVMPPKPILVEEVCQPHLAPSELKATVKVSDIKVQDATCQNLDDEILHVIDEDAGDCYTKDVEQWSHQLESQPVQDERVNHGMLEQWAESEAVESSFLVKQSAIDPLLVVESTEVVVGSSELVEASKVTTSLLAAEAEVEREKIYLTDDFLISGAALLEHSFKALTGGDDAYFVAGSKWLGVANGVSQWSFEGTDPGVYAQELMKTCEKIVLDASSVPVTNPVELLCRGVKETKMSGSSNVLIANFNGQALHVANIGDTGFLIIRHGAVFKKSSPLLHEFHFALQVEDSDDPLQLVEEHLIELEVGDIVVSATDGLFDNLYEREITMIVSKSLQVGMKPQEIAKILATRAQEVGKSAFVRSPFSDAAQAAGYTGYAGGKPDNVAVILIKSKSHDECMEVNMITKGS</sequence>
<dbReference type="GO" id="GO:0009507">
    <property type="term" value="C:chloroplast"/>
    <property type="evidence" value="ECO:0007669"/>
    <property type="project" value="TreeGrafter"/>
</dbReference>
<proteinExistence type="predicted"/>
<dbReference type="PANTHER" id="PTHR12320:SF1">
    <property type="entry name" value="PROTEIN PHOSPHATASE PTC7 HOMOLOG"/>
    <property type="match status" value="1"/>
</dbReference>
<evidence type="ECO:0000313" key="3">
    <source>
        <dbReference type="EMBL" id="KAK1417628.1"/>
    </source>
</evidence>
<organism evidence="3 4">
    <name type="scientific">Tagetes erecta</name>
    <name type="common">African marigold</name>
    <dbReference type="NCBI Taxonomy" id="13708"/>
    <lineage>
        <taxon>Eukaryota</taxon>
        <taxon>Viridiplantae</taxon>
        <taxon>Streptophyta</taxon>
        <taxon>Embryophyta</taxon>
        <taxon>Tracheophyta</taxon>
        <taxon>Spermatophyta</taxon>
        <taxon>Magnoliopsida</taxon>
        <taxon>eudicotyledons</taxon>
        <taxon>Gunneridae</taxon>
        <taxon>Pentapetalae</taxon>
        <taxon>asterids</taxon>
        <taxon>campanulids</taxon>
        <taxon>Asterales</taxon>
        <taxon>Asteraceae</taxon>
        <taxon>Asteroideae</taxon>
        <taxon>Heliantheae alliance</taxon>
        <taxon>Tageteae</taxon>
        <taxon>Tagetes</taxon>
    </lineage>
</organism>
<evidence type="ECO:0000313" key="4">
    <source>
        <dbReference type="Proteomes" id="UP001229421"/>
    </source>
</evidence>
<dbReference type="GO" id="GO:0004722">
    <property type="term" value="F:protein serine/threonine phosphatase activity"/>
    <property type="evidence" value="ECO:0007669"/>
    <property type="project" value="TreeGrafter"/>
</dbReference>
<feature type="compositionally biased region" description="Basic and acidic residues" evidence="1">
    <location>
        <begin position="134"/>
        <end position="143"/>
    </location>
</feature>
<feature type="compositionally biased region" description="Polar residues" evidence="1">
    <location>
        <begin position="157"/>
        <end position="170"/>
    </location>
</feature>
<dbReference type="SMART" id="SM00331">
    <property type="entry name" value="PP2C_SIG"/>
    <property type="match status" value="1"/>
</dbReference>
<gene>
    <name evidence="3" type="ORF">QVD17_26758</name>
</gene>
<keyword evidence="4" id="KW-1185">Reference proteome</keyword>
<dbReference type="InterPro" id="IPR039123">
    <property type="entry name" value="PPTC7"/>
</dbReference>
<feature type="domain" description="PPM-type phosphatase" evidence="2">
    <location>
        <begin position="1076"/>
        <end position="1312"/>
    </location>
</feature>
<dbReference type="Proteomes" id="UP001229421">
    <property type="component" value="Unassembled WGS sequence"/>
</dbReference>
<protein>
    <recommendedName>
        <fullName evidence="2">PPM-type phosphatase domain-containing protein</fullName>
    </recommendedName>
</protein>
<dbReference type="SUPFAM" id="SSF81606">
    <property type="entry name" value="PP2C-like"/>
    <property type="match status" value="1"/>
</dbReference>
<reference evidence="3" key="1">
    <citation type="journal article" date="2023" name="bioRxiv">
        <title>Improved chromosome-level genome assembly for marigold (Tagetes erecta).</title>
        <authorList>
            <person name="Jiang F."/>
            <person name="Yuan L."/>
            <person name="Wang S."/>
            <person name="Wang H."/>
            <person name="Xu D."/>
            <person name="Wang A."/>
            <person name="Fan W."/>
        </authorList>
    </citation>
    <scope>NUCLEOTIDE SEQUENCE</scope>
    <source>
        <strain evidence="3">WSJ</strain>
        <tissue evidence="3">Leaf</tissue>
    </source>
</reference>
<dbReference type="PROSITE" id="PS51746">
    <property type="entry name" value="PPM_2"/>
    <property type="match status" value="1"/>
</dbReference>
<accession>A0AAD8K7X1</accession>
<dbReference type="InterPro" id="IPR001932">
    <property type="entry name" value="PPM-type_phosphatase-like_dom"/>
</dbReference>
<dbReference type="PANTHER" id="PTHR12320">
    <property type="entry name" value="PROTEIN PHOSPHATASE 2C"/>
    <property type="match status" value="1"/>
</dbReference>
<dbReference type="Gene3D" id="3.60.40.10">
    <property type="entry name" value="PPM-type phosphatase domain"/>
    <property type="match status" value="1"/>
</dbReference>
<evidence type="ECO:0000256" key="1">
    <source>
        <dbReference type="SAM" id="MobiDB-lite"/>
    </source>
</evidence>